<evidence type="ECO:0000256" key="4">
    <source>
        <dbReference type="ARBA" id="ARBA00023139"/>
    </source>
</evidence>
<dbReference type="Proteomes" id="UP000305840">
    <property type="component" value="Unassembled WGS sequence"/>
</dbReference>
<keyword evidence="3" id="KW-0472">Membrane</keyword>
<organism evidence="8 9">
    <name type="scientific">Vibrio lentus</name>
    <dbReference type="NCBI Taxonomy" id="136468"/>
    <lineage>
        <taxon>Bacteria</taxon>
        <taxon>Pseudomonadati</taxon>
        <taxon>Pseudomonadota</taxon>
        <taxon>Gammaproteobacteria</taxon>
        <taxon>Vibrionales</taxon>
        <taxon>Vibrionaceae</taxon>
        <taxon>Vibrio</taxon>
    </lineage>
</organism>
<dbReference type="GO" id="GO:0016020">
    <property type="term" value="C:membrane"/>
    <property type="evidence" value="ECO:0007669"/>
    <property type="project" value="UniProtKB-SubCell"/>
</dbReference>
<protein>
    <recommendedName>
        <fullName evidence="6">Lipoprotein</fullName>
    </recommendedName>
</protein>
<evidence type="ECO:0000313" key="9">
    <source>
        <dbReference type="Proteomes" id="UP000305840"/>
    </source>
</evidence>
<name>A0A4U2EQZ6_9VIBR</name>
<dbReference type="PROSITE" id="PS51257">
    <property type="entry name" value="PROKAR_LIPOPROTEIN"/>
    <property type="match status" value="1"/>
</dbReference>
<dbReference type="PIRSF" id="PIRSF002854">
    <property type="entry name" value="MetQ"/>
    <property type="match status" value="1"/>
</dbReference>
<dbReference type="Gene3D" id="3.40.190.10">
    <property type="entry name" value="Periplasmic binding protein-like II"/>
    <property type="match status" value="2"/>
</dbReference>
<dbReference type="EMBL" id="SYVO01000070">
    <property type="protein sequence ID" value="TKG05926.1"/>
    <property type="molecule type" value="Genomic_DNA"/>
</dbReference>
<comment type="caution">
    <text evidence="8">The sequence shown here is derived from an EMBL/GenBank/DDBJ whole genome shotgun (WGS) entry which is preliminary data.</text>
</comment>
<dbReference type="SUPFAM" id="SSF53850">
    <property type="entry name" value="Periplasmic binding protein-like II"/>
    <property type="match status" value="1"/>
</dbReference>
<comment type="subcellular location">
    <subcellularLocation>
        <location evidence="1">Membrane</location>
        <topology evidence="1">Lipid-anchor</topology>
    </subcellularLocation>
</comment>
<dbReference type="CDD" id="cd13526">
    <property type="entry name" value="PBP2_lipoprotein_MetQ_like"/>
    <property type="match status" value="1"/>
</dbReference>
<evidence type="ECO:0000256" key="7">
    <source>
        <dbReference type="PIRSR" id="PIRSR002854-1"/>
    </source>
</evidence>
<keyword evidence="2" id="KW-0732">Signal</keyword>
<gene>
    <name evidence="8" type="ORF">FCV91_18125</name>
</gene>
<dbReference type="Pfam" id="PF03180">
    <property type="entry name" value="Lipoprotein_9"/>
    <property type="match status" value="1"/>
</dbReference>
<proteinExistence type="inferred from homology"/>
<evidence type="ECO:0000313" key="8">
    <source>
        <dbReference type="EMBL" id="TKG05926.1"/>
    </source>
</evidence>
<evidence type="ECO:0000256" key="2">
    <source>
        <dbReference type="ARBA" id="ARBA00022729"/>
    </source>
</evidence>
<keyword evidence="4" id="KW-0564">Palmitate</keyword>
<dbReference type="AlphaFoldDB" id="A0A4U2EQZ6"/>
<dbReference type="InterPro" id="IPR004872">
    <property type="entry name" value="Lipoprotein_NlpA"/>
</dbReference>
<sequence length="267" mass="29163">MNRYKKITTSLLALAFVFGVTGCEKKDEAVIKIGATVGPHAQVVQAVAKEAAKQGINIELVEFSDYITPNAALDDGSIQLNSYQHQPFLDNFNANHDSKLVSIGRSILMRMGVYSNKYTSLDSIPDNARIAIPNDPTNGGRGLLLLEDAGMISLKDNVGFNASLSDIVDNPKNIRFVEMDAAQLPRSLDDVDAAAITMNYVMSAGLDPKKQGIYLEKKDASLAVMVVAAREEDKNNETYKKIISIYHSQEINDFLNTTFKGTIEAAN</sequence>
<dbReference type="RefSeq" id="WP_102291613.1">
    <property type="nucleotide sequence ID" value="NZ_JAJGZU010000007.1"/>
</dbReference>
<accession>A0A4U2EQZ6</accession>
<evidence type="ECO:0000256" key="1">
    <source>
        <dbReference type="ARBA" id="ARBA00004635"/>
    </source>
</evidence>
<evidence type="ECO:0000256" key="6">
    <source>
        <dbReference type="PIRNR" id="PIRNR002854"/>
    </source>
</evidence>
<dbReference type="PANTHER" id="PTHR30429:SF1">
    <property type="entry name" value="D-METHIONINE-BINDING LIPOPROTEIN METQ-RELATED"/>
    <property type="match status" value="1"/>
</dbReference>
<feature type="lipid moiety-binding region" description="S-diacylglycerol cysteine" evidence="7">
    <location>
        <position position="23"/>
    </location>
</feature>
<comment type="similarity">
    <text evidence="6">Belongs to the nlpA lipoprotein family.</text>
</comment>
<evidence type="ECO:0000256" key="5">
    <source>
        <dbReference type="ARBA" id="ARBA00023288"/>
    </source>
</evidence>
<reference evidence="8 9" key="1">
    <citation type="submission" date="2019-04" db="EMBL/GenBank/DDBJ databases">
        <title>A reverse ecology approach based on a biological definition of microbial populations.</title>
        <authorList>
            <person name="Arevalo P."/>
            <person name="Vaninsberghe D."/>
            <person name="Elsherbini J."/>
            <person name="Gore J."/>
            <person name="Polz M."/>
        </authorList>
    </citation>
    <scope>NUCLEOTIDE SEQUENCE [LARGE SCALE GENOMIC DNA]</scope>
    <source>
        <strain evidence="8 9">10N.222.48.A1</strain>
    </source>
</reference>
<evidence type="ECO:0000256" key="3">
    <source>
        <dbReference type="ARBA" id="ARBA00023136"/>
    </source>
</evidence>
<keyword evidence="5 6" id="KW-0449">Lipoprotein</keyword>
<dbReference type="PANTHER" id="PTHR30429">
    <property type="entry name" value="D-METHIONINE-BINDING LIPOPROTEIN METQ"/>
    <property type="match status" value="1"/>
</dbReference>